<sequence length="104" mass="12123">MRAASVSLGILETELTALWEGLLLFYGKGFHNLIIELDSYEGVSYFNGTEMLWTNIGNLVQDVRLLMERLDVVEVRYQPRQENRATHSLALFGFKEHTRFIWEN</sequence>
<dbReference type="InterPro" id="IPR002156">
    <property type="entry name" value="RNaseH_domain"/>
</dbReference>
<reference evidence="2 3" key="1">
    <citation type="journal article" date="2022" name="G3 (Bethesda)">
        <title>Whole-genome sequence and methylome profiling of the almond [Prunus dulcis (Mill.) D.A. Webb] cultivar 'Nonpareil'.</title>
        <authorList>
            <person name="D'Amico-Willman K.M."/>
            <person name="Ouma W.Z."/>
            <person name="Meulia T."/>
            <person name="Sideli G.M."/>
            <person name="Gradziel T.M."/>
            <person name="Fresnedo-Ramirez J."/>
        </authorList>
    </citation>
    <scope>NUCLEOTIDE SEQUENCE [LARGE SCALE GENOMIC DNA]</scope>
    <source>
        <strain evidence="2">Clone GOH B32 T37-40</strain>
    </source>
</reference>
<name>A0AAD5F3H1_PRUDU</name>
<dbReference type="InterPro" id="IPR036397">
    <property type="entry name" value="RNaseH_sf"/>
</dbReference>
<protein>
    <recommendedName>
        <fullName evidence="1">RNase H type-1 domain-containing protein</fullName>
    </recommendedName>
</protein>
<dbReference type="Pfam" id="PF13456">
    <property type="entry name" value="RVT_3"/>
    <property type="match status" value="1"/>
</dbReference>
<proteinExistence type="predicted"/>
<dbReference type="AlphaFoldDB" id="A0AAD5F3H1"/>
<dbReference type="InterPro" id="IPR044730">
    <property type="entry name" value="RNase_H-like_dom_plant"/>
</dbReference>
<dbReference type="PANTHER" id="PTHR47723:SF19">
    <property type="entry name" value="POLYNUCLEOTIDYL TRANSFERASE, RIBONUCLEASE H-LIKE SUPERFAMILY PROTEIN"/>
    <property type="match status" value="1"/>
</dbReference>
<dbReference type="InterPro" id="IPR053151">
    <property type="entry name" value="RNase_H-like"/>
</dbReference>
<accession>A0AAD5F3H1</accession>
<dbReference type="GO" id="GO:0004523">
    <property type="term" value="F:RNA-DNA hybrid ribonuclease activity"/>
    <property type="evidence" value="ECO:0007669"/>
    <property type="project" value="InterPro"/>
</dbReference>
<dbReference type="CDD" id="cd06222">
    <property type="entry name" value="RNase_H_like"/>
    <property type="match status" value="1"/>
</dbReference>
<dbReference type="GO" id="GO:0003676">
    <property type="term" value="F:nucleic acid binding"/>
    <property type="evidence" value="ECO:0007669"/>
    <property type="project" value="InterPro"/>
</dbReference>
<gene>
    <name evidence="2" type="ORF">L3X38_004778</name>
</gene>
<dbReference type="PANTHER" id="PTHR47723">
    <property type="entry name" value="OS05G0353850 PROTEIN"/>
    <property type="match status" value="1"/>
</dbReference>
<dbReference type="EMBL" id="JAJFAZ020000001">
    <property type="protein sequence ID" value="KAI5351887.1"/>
    <property type="molecule type" value="Genomic_DNA"/>
</dbReference>
<organism evidence="2 3">
    <name type="scientific">Prunus dulcis</name>
    <name type="common">Almond</name>
    <name type="synonym">Amygdalus dulcis</name>
    <dbReference type="NCBI Taxonomy" id="3755"/>
    <lineage>
        <taxon>Eukaryota</taxon>
        <taxon>Viridiplantae</taxon>
        <taxon>Streptophyta</taxon>
        <taxon>Embryophyta</taxon>
        <taxon>Tracheophyta</taxon>
        <taxon>Spermatophyta</taxon>
        <taxon>Magnoliopsida</taxon>
        <taxon>eudicotyledons</taxon>
        <taxon>Gunneridae</taxon>
        <taxon>Pentapetalae</taxon>
        <taxon>rosids</taxon>
        <taxon>fabids</taxon>
        <taxon>Rosales</taxon>
        <taxon>Rosaceae</taxon>
        <taxon>Amygdaloideae</taxon>
        <taxon>Amygdaleae</taxon>
        <taxon>Prunus</taxon>
    </lineage>
</organism>
<dbReference type="Proteomes" id="UP001054821">
    <property type="component" value="Chromosome 1"/>
</dbReference>
<evidence type="ECO:0000259" key="1">
    <source>
        <dbReference type="Pfam" id="PF13456"/>
    </source>
</evidence>
<dbReference type="Gene3D" id="3.30.420.10">
    <property type="entry name" value="Ribonuclease H-like superfamily/Ribonuclease H"/>
    <property type="match status" value="1"/>
</dbReference>
<comment type="caution">
    <text evidence="2">The sequence shown here is derived from an EMBL/GenBank/DDBJ whole genome shotgun (WGS) entry which is preliminary data.</text>
</comment>
<feature type="domain" description="RNase H type-1" evidence="1">
    <location>
        <begin position="10"/>
        <end position="90"/>
    </location>
</feature>
<keyword evidence="3" id="KW-1185">Reference proteome</keyword>
<evidence type="ECO:0000313" key="3">
    <source>
        <dbReference type="Proteomes" id="UP001054821"/>
    </source>
</evidence>
<evidence type="ECO:0000313" key="2">
    <source>
        <dbReference type="EMBL" id="KAI5351887.1"/>
    </source>
</evidence>